<keyword evidence="3" id="KW-1185">Reference proteome</keyword>
<evidence type="ECO:0000259" key="1">
    <source>
        <dbReference type="Pfam" id="PF12804"/>
    </source>
</evidence>
<feature type="domain" description="MobA-like NTP transferase" evidence="1">
    <location>
        <begin position="6"/>
        <end position="167"/>
    </location>
</feature>
<keyword evidence="2" id="KW-0808">Transferase</keyword>
<dbReference type="PANTHER" id="PTHR43777:SF1">
    <property type="entry name" value="MOLYBDENUM COFACTOR CYTIDYLYLTRANSFERASE"/>
    <property type="match status" value="1"/>
</dbReference>
<name>A0ABV8NT11_9SPHI</name>
<accession>A0ABV8NT11</accession>
<dbReference type="InterPro" id="IPR029044">
    <property type="entry name" value="Nucleotide-diphossugar_trans"/>
</dbReference>
<dbReference type="InterPro" id="IPR025877">
    <property type="entry name" value="MobA-like_NTP_Trfase"/>
</dbReference>
<dbReference type="RefSeq" id="WP_378962817.1">
    <property type="nucleotide sequence ID" value="NZ_JBHRXC010000001.1"/>
</dbReference>
<gene>
    <name evidence="2" type="ORF">ACFOUY_18850</name>
</gene>
<dbReference type="PANTHER" id="PTHR43777">
    <property type="entry name" value="MOLYBDENUM COFACTOR CYTIDYLYLTRANSFERASE"/>
    <property type="match status" value="1"/>
</dbReference>
<dbReference type="GO" id="GO:0016740">
    <property type="term" value="F:transferase activity"/>
    <property type="evidence" value="ECO:0007669"/>
    <property type="project" value="UniProtKB-KW"/>
</dbReference>
<dbReference type="Gene3D" id="3.90.550.10">
    <property type="entry name" value="Spore Coat Polysaccharide Biosynthesis Protein SpsA, Chain A"/>
    <property type="match status" value="1"/>
</dbReference>
<comment type="caution">
    <text evidence="2">The sequence shown here is derived from an EMBL/GenBank/DDBJ whole genome shotgun (WGS) entry which is preliminary data.</text>
</comment>
<dbReference type="EMBL" id="JBHSBY010000143">
    <property type="protein sequence ID" value="MFC4198772.1"/>
    <property type="molecule type" value="Genomic_DNA"/>
</dbReference>
<evidence type="ECO:0000313" key="3">
    <source>
        <dbReference type="Proteomes" id="UP001595792"/>
    </source>
</evidence>
<reference evidence="3" key="1">
    <citation type="journal article" date="2019" name="Int. J. Syst. Evol. Microbiol.">
        <title>The Global Catalogue of Microorganisms (GCM) 10K type strain sequencing project: providing services to taxonomists for standard genome sequencing and annotation.</title>
        <authorList>
            <consortium name="The Broad Institute Genomics Platform"/>
            <consortium name="The Broad Institute Genome Sequencing Center for Infectious Disease"/>
            <person name="Wu L."/>
            <person name="Ma J."/>
        </authorList>
    </citation>
    <scope>NUCLEOTIDE SEQUENCE [LARGE SCALE GENOMIC DNA]</scope>
    <source>
        <strain evidence="3">CCM 8689</strain>
    </source>
</reference>
<sequence>MSTGIIILAAGNSSRLGSPKQLLHYEGKTLLERVSFEAIKTLFKPIVVVLGAYAEEIGMEHKHANISYTFNKNWQSGMASSIAKGLSTVLSLQKNIENVIITVSDQVFVSTEIFQTLVKKHNNTSKGIIACRYEKTNGTPTLFNKKYFEQLLSLSGTTGAKKILIENEDDMTTIPFEKGYIDVDTRNDYNNLINNK</sequence>
<dbReference type="Pfam" id="PF12804">
    <property type="entry name" value="NTP_transf_3"/>
    <property type="match status" value="1"/>
</dbReference>
<dbReference type="CDD" id="cd04182">
    <property type="entry name" value="GT_2_like_f"/>
    <property type="match status" value="1"/>
</dbReference>
<proteinExistence type="predicted"/>
<dbReference type="Proteomes" id="UP001595792">
    <property type="component" value="Unassembled WGS sequence"/>
</dbReference>
<protein>
    <submittedName>
        <fullName evidence="2">NTP transferase domain-containing protein</fullName>
    </submittedName>
</protein>
<organism evidence="2 3">
    <name type="scientific">Pedobacter jamesrossensis</name>
    <dbReference type="NCBI Taxonomy" id="1908238"/>
    <lineage>
        <taxon>Bacteria</taxon>
        <taxon>Pseudomonadati</taxon>
        <taxon>Bacteroidota</taxon>
        <taxon>Sphingobacteriia</taxon>
        <taxon>Sphingobacteriales</taxon>
        <taxon>Sphingobacteriaceae</taxon>
        <taxon>Pedobacter</taxon>
    </lineage>
</organism>
<dbReference type="SUPFAM" id="SSF53448">
    <property type="entry name" value="Nucleotide-diphospho-sugar transferases"/>
    <property type="match status" value="1"/>
</dbReference>
<evidence type="ECO:0000313" key="2">
    <source>
        <dbReference type="EMBL" id="MFC4198772.1"/>
    </source>
</evidence>